<reference evidence="10" key="1">
    <citation type="journal article" date="2019" name="Int. J. Syst. Evol. Microbiol.">
        <title>The Global Catalogue of Microorganisms (GCM) 10K type strain sequencing project: providing services to taxonomists for standard genome sequencing and annotation.</title>
        <authorList>
            <consortium name="The Broad Institute Genomics Platform"/>
            <consortium name="The Broad Institute Genome Sequencing Center for Infectious Disease"/>
            <person name="Wu L."/>
            <person name="Ma J."/>
        </authorList>
    </citation>
    <scope>NUCLEOTIDE SEQUENCE [LARGE SCALE GENOMIC DNA]</scope>
    <source>
        <strain evidence="10">NBRC 111980</strain>
    </source>
</reference>
<comment type="caution">
    <text evidence="9">The sequence shown here is derived from an EMBL/GenBank/DDBJ whole genome shotgun (WGS) entry which is preliminary data.</text>
</comment>
<dbReference type="SUPFAM" id="SSF88946">
    <property type="entry name" value="Sigma2 domain of RNA polymerase sigma factors"/>
    <property type="match status" value="1"/>
</dbReference>
<dbReference type="InterPro" id="IPR013324">
    <property type="entry name" value="RNA_pol_sigma_r3/r4-like"/>
</dbReference>
<keyword evidence="3" id="KW-0731">Sigma factor</keyword>
<comment type="similarity">
    <text evidence="1">Belongs to the sigma-70 factor family. ECF subfamily.</text>
</comment>
<keyword evidence="10" id="KW-1185">Reference proteome</keyword>
<dbReference type="Proteomes" id="UP001156670">
    <property type="component" value="Unassembled WGS sequence"/>
</dbReference>
<feature type="region of interest" description="Disordered" evidence="6">
    <location>
        <begin position="133"/>
        <end position="164"/>
    </location>
</feature>
<name>A0ABQ5XIY8_9GAMM</name>
<gene>
    <name evidence="9" type="ORF">GCM10007901_00910</name>
</gene>
<feature type="domain" description="RNA polymerase sigma-70 region 2" evidence="7">
    <location>
        <begin position="64"/>
        <end position="130"/>
    </location>
</feature>
<keyword evidence="5" id="KW-0804">Transcription</keyword>
<dbReference type="NCBIfam" id="TIGR02937">
    <property type="entry name" value="sigma70-ECF"/>
    <property type="match status" value="1"/>
</dbReference>
<feature type="domain" description="RNA polymerase sigma factor 70 region 4 type 2" evidence="8">
    <location>
        <begin position="170"/>
        <end position="216"/>
    </location>
</feature>
<dbReference type="PANTHER" id="PTHR43133:SF8">
    <property type="entry name" value="RNA POLYMERASE SIGMA FACTOR HI_1459-RELATED"/>
    <property type="match status" value="1"/>
</dbReference>
<dbReference type="Pfam" id="PF08281">
    <property type="entry name" value="Sigma70_r4_2"/>
    <property type="match status" value="1"/>
</dbReference>
<keyword evidence="2" id="KW-0805">Transcription regulation</keyword>
<dbReference type="InterPro" id="IPR007627">
    <property type="entry name" value="RNA_pol_sigma70_r2"/>
</dbReference>
<dbReference type="Pfam" id="PF04542">
    <property type="entry name" value="Sigma70_r2"/>
    <property type="match status" value="1"/>
</dbReference>
<evidence type="ECO:0000256" key="2">
    <source>
        <dbReference type="ARBA" id="ARBA00023015"/>
    </source>
</evidence>
<dbReference type="Gene3D" id="1.10.10.10">
    <property type="entry name" value="Winged helix-like DNA-binding domain superfamily/Winged helix DNA-binding domain"/>
    <property type="match status" value="1"/>
</dbReference>
<evidence type="ECO:0000256" key="5">
    <source>
        <dbReference type="ARBA" id="ARBA00023163"/>
    </source>
</evidence>
<keyword evidence="4" id="KW-0238">DNA-binding</keyword>
<evidence type="ECO:0000259" key="8">
    <source>
        <dbReference type="Pfam" id="PF08281"/>
    </source>
</evidence>
<dbReference type="InterPro" id="IPR013325">
    <property type="entry name" value="RNA_pol_sigma_r2"/>
</dbReference>
<dbReference type="InterPro" id="IPR013249">
    <property type="entry name" value="RNA_pol_sigma70_r4_t2"/>
</dbReference>
<dbReference type="PANTHER" id="PTHR43133">
    <property type="entry name" value="RNA POLYMERASE ECF-TYPE SIGMA FACTO"/>
    <property type="match status" value="1"/>
</dbReference>
<protein>
    <submittedName>
        <fullName evidence="9">Ecf-type RNA polymerase sigma factor</fullName>
    </submittedName>
</protein>
<organism evidence="9 10">
    <name type="scientific">Dyella acidisoli</name>
    <dbReference type="NCBI Taxonomy" id="1867834"/>
    <lineage>
        <taxon>Bacteria</taxon>
        <taxon>Pseudomonadati</taxon>
        <taxon>Pseudomonadota</taxon>
        <taxon>Gammaproteobacteria</taxon>
        <taxon>Lysobacterales</taxon>
        <taxon>Rhodanobacteraceae</taxon>
        <taxon>Dyella</taxon>
    </lineage>
</organism>
<evidence type="ECO:0000256" key="1">
    <source>
        <dbReference type="ARBA" id="ARBA00010641"/>
    </source>
</evidence>
<feature type="compositionally biased region" description="Polar residues" evidence="6">
    <location>
        <begin position="152"/>
        <end position="164"/>
    </location>
</feature>
<evidence type="ECO:0000256" key="4">
    <source>
        <dbReference type="ARBA" id="ARBA00023125"/>
    </source>
</evidence>
<dbReference type="RefSeq" id="WP_284318921.1">
    <property type="nucleotide sequence ID" value="NZ_BSOB01000002.1"/>
</dbReference>
<evidence type="ECO:0000256" key="6">
    <source>
        <dbReference type="SAM" id="MobiDB-lite"/>
    </source>
</evidence>
<dbReference type="SUPFAM" id="SSF88659">
    <property type="entry name" value="Sigma3 and sigma4 domains of RNA polymerase sigma factors"/>
    <property type="match status" value="1"/>
</dbReference>
<dbReference type="Gene3D" id="1.10.1740.10">
    <property type="match status" value="1"/>
</dbReference>
<sequence length="230" mass="25919">MPGNDALTYTWPPSCIDAIGFLHVQWPWLARDKASPSRSQLSSLTDEACMRAYQDGDDRAFHALYVRYRDKLYRYTLRLATRQDEAEEVFQEVWLAVVRGKSGYSSGASFASWLFAIAHRRAADRWRVLGRHAPDGVHPADQTATEHMEQEMPTTSLSPEGQAHNDSLGQALLDAVGKLPLPQREAFLMKAEGGLALKEIAEATGVSYETVKSRLRYAQQRLRDALEPWL</sequence>
<dbReference type="InterPro" id="IPR039425">
    <property type="entry name" value="RNA_pol_sigma-70-like"/>
</dbReference>
<accession>A0ABQ5XIY8</accession>
<dbReference type="EMBL" id="BSOB01000002">
    <property type="protein sequence ID" value="GLQ91141.1"/>
    <property type="molecule type" value="Genomic_DNA"/>
</dbReference>
<evidence type="ECO:0000313" key="10">
    <source>
        <dbReference type="Proteomes" id="UP001156670"/>
    </source>
</evidence>
<proteinExistence type="inferred from homology"/>
<evidence type="ECO:0000313" key="9">
    <source>
        <dbReference type="EMBL" id="GLQ91141.1"/>
    </source>
</evidence>
<dbReference type="InterPro" id="IPR014284">
    <property type="entry name" value="RNA_pol_sigma-70_dom"/>
</dbReference>
<dbReference type="InterPro" id="IPR036388">
    <property type="entry name" value="WH-like_DNA-bd_sf"/>
</dbReference>
<evidence type="ECO:0000256" key="3">
    <source>
        <dbReference type="ARBA" id="ARBA00023082"/>
    </source>
</evidence>
<dbReference type="CDD" id="cd06171">
    <property type="entry name" value="Sigma70_r4"/>
    <property type="match status" value="1"/>
</dbReference>
<evidence type="ECO:0000259" key="7">
    <source>
        <dbReference type="Pfam" id="PF04542"/>
    </source>
</evidence>